<keyword evidence="3" id="KW-1185">Reference proteome</keyword>
<feature type="compositionally biased region" description="Low complexity" evidence="1">
    <location>
        <begin position="127"/>
        <end position="138"/>
    </location>
</feature>
<evidence type="ECO:0000313" key="3">
    <source>
        <dbReference type="Proteomes" id="UP000661918"/>
    </source>
</evidence>
<proteinExistence type="predicted"/>
<evidence type="ECO:0000256" key="1">
    <source>
        <dbReference type="SAM" id="MobiDB-lite"/>
    </source>
</evidence>
<protein>
    <recommendedName>
        <fullName evidence="4">Multidrug DMT transporter</fullName>
    </recommendedName>
</protein>
<accession>A0ABQ2GIK1</accession>
<feature type="compositionally biased region" description="Basic and acidic residues" evidence="1">
    <location>
        <begin position="139"/>
        <end position="151"/>
    </location>
</feature>
<dbReference type="Proteomes" id="UP000661918">
    <property type="component" value="Unassembled WGS sequence"/>
</dbReference>
<dbReference type="Pfam" id="PF26517">
    <property type="entry name" value="DDRD"/>
    <property type="match status" value="1"/>
</dbReference>
<name>A0ABQ2GIK1_9DEIO</name>
<feature type="compositionally biased region" description="Gly residues" evidence="1">
    <location>
        <begin position="152"/>
        <end position="162"/>
    </location>
</feature>
<gene>
    <name evidence="2" type="ORF">GCM10010841_01870</name>
</gene>
<sequence length="162" mass="16837">MDTLKKAGAMLAHLDLFHQMLDLRGLLQLAAHMEERGDRVTLISPNQITLIGADMLSDSGLTTTKGARIEAATAYRVLQGLKGHDAPEYAVTREELGALNARAVADLEGGDALKAFADTLARIAVAPAGTSPAAPTEAPAERSSRGRRAAEGEGGGPEQPAA</sequence>
<dbReference type="EMBL" id="BMOM01000001">
    <property type="protein sequence ID" value="GGL97110.1"/>
    <property type="molecule type" value="Genomic_DNA"/>
</dbReference>
<evidence type="ECO:0000313" key="2">
    <source>
        <dbReference type="EMBL" id="GGL97110.1"/>
    </source>
</evidence>
<evidence type="ECO:0008006" key="4">
    <source>
        <dbReference type="Google" id="ProtNLM"/>
    </source>
</evidence>
<dbReference type="RefSeq" id="WP_229752740.1">
    <property type="nucleotide sequence ID" value="NZ_BMOM01000001.1"/>
</dbReference>
<feature type="region of interest" description="Disordered" evidence="1">
    <location>
        <begin position="127"/>
        <end position="162"/>
    </location>
</feature>
<organism evidence="2 3">
    <name type="scientific">Deinococcus aerophilus</name>
    <dbReference type="NCBI Taxonomy" id="522488"/>
    <lineage>
        <taxon>Bacteria</taxon>
        <taxon>Thermotogati</taxon>
        <taxon>Deinococcota</taxon>
        <taxon>Deinococci</taxon>
        <taxon>Deinococcales</taxon>
        <taxon>Deinococcaceae</taxon>
        <taxon>Deinococcus</taxon>
    </lineage>
</organism>
<dbReference type="InterPro" id="IPR058793">
    <property type="entry name" value="DDRD"/>
</dbReference>
<reference evidence="3" key="1">
    <citation type="journal article" date="2019" name="Int. J. Syst. Evol. Microbiol.">
        <title>The Global Catalogue of Microorganisms (GCM) 10K type strain sequencing project: providing services to taxonomists for standard genome sequencing and annotation.</title>
        <authorList>
            <consortium name="The Broad Institute Genomics Platform"/>
            <consortium name="The Broad Institute Genome Sequencing Center for Infectious Disease"/>
            <person name="Wu L."/>
            <person name="Ma J."/>
        </authorList>
    </citation>
    <scope>NUCLEOTIDE SEQUENCE [LARGE SCALE GENOMIC DNA]</scope>
    <source>
        <strain evidence="3">JCM 15443</strain>
    </source>
</reference>
<comment type="caution">
    <text evidence="2">The sequence shown here is derived from an EMBL/GenBank/DDBJ whole genome shotgun (WGS) entry which is preliminary data.</text>
</comment>